<keyword evidence="4" id="KW-1185">Reference proteome</keyword>
<sequence length="203" mass="22064">MSMYATSEGDLFSAVAGIKQDTVARFGQLDVAANVVNMYQRHLSLITDLDVEDIQTIIHGRVFGLFDYLKEELKAIKDGGSIVNVGGVMSKYASPGLSAYAAAKHALVGLNEVAAFGAAVRVVRVNMQFSGSIDTDTEAQPFRIASGVEFTMPEPGVPRLLKWYAKPEEIAASITFLLDDESQMVTEAEWCVYGGWVEGNFLQ</sequence>
<dbReference type="AlphaFoldDB" id="A0A1Y2DWK6"/>
<dbReference type="GO" id="GO:0016491">
    <property type="term" value="F:oxidoreductase activity"/>
    <property type="evidence" value="ECO:0007669"/>
    <property type="project" value="UniProtKB-KW"/>
</dbReference>
<evidence type="ECO:0000313" key="4">
    <source>
        <dbReference type="Proteomes" id="UP000193689"/>
    </source>
</evidence>
<comment type="caution">
    <text evidence="3">The sequence shown here is derived from an EMBL/GenBank/DDBJ whole genome shotgun (WGS) entry which is preliminary data.</text>
</comment>
<dbReference type="Proteomes" id="UP000193689">
    <property type="component" value="Unassembled WGS sequence"/>
</dbReference>
<dbReference type="PANTHER" id="PTHR24321:SF8">
    <property type="entry name" value="ESTRADIOL 17-BETA-DEHYDROGENASE 8-RELATED"/>
    <property type="match status" value="1"/>
</dbReference>
<dbReference type="CDD" id="cd05233">
    <property type="entry name" value="SDR_c"/>
    <property type="match status" value="1"/>
</dbReference>
<dbReference type="Gene3D" id="3.40.50.720">
    <property type="entry name" value="NAD(P)-binding Rossmann-like Domain"/>
    <property type="match status" value="1"/>
</dbReference>
<dbReference type="Pfam" id="PF13561">
    <property type="entry name" value="adh_short_C2"/>
    <property type="match status" value="1"/>
</dbReference>
<protein>
    <submittedName>
        <fullName evidence="3">Uncharacterized protein</fullName>
    </submittedName>
</protein>
<dbReference type="RefSeq" id="XP_040715236.1">
    <property type="nucleotide sequence ID" value="XM_040862729.1"/>
</dbReference>
<dbReference type="GeneID" id="63778941"/>
<dbReference type="EMBL" id="MCFJ01000008">
    <property type="protein sequence ID" value="ORY63579.1"/>
    <property type="molecule type" value="Genomic_DNA"/>
</dbReference>
<dbReference type="InParanoid" id="A0A1Y2DWK6"/>
<dbReference type="PANTHER" id="PTHR24321">
    <property type="entry name" value="DEHYDROGENASES, SHORT CHAIN"/>
    <property type="match status" value="1"/>
</dbReference>
<evidence type="ECO:0000256" key="2">
    <source>
        <dbReference type="ARBA" id="ARBA00023002"/>
    </source>
</evidence>
<dbReference type="STRING" id="1141098.A0A1Y2DWK6"/>
<dbReference type="OrthoDB" id="1669814at2759"/>
<proteinExistence type="inferred from homology"/>
<dbReference type="InterPro" id="IPR036291">
    <property type="entry name" value="NAD(P)-bd_dom_sf"/>
</dbReference>
<name>A0A1Y2DWK6_9PEZI</name>
<reference evidence="3 4" key="1">
    <citation type="submission" date="2016-07" db="EMBL/GenBank/DDBJ databases">
        <title>Pervasive Adenine N6-methylation of Active Genes in Fungi.</title>
        <authorList>
            <consortium name="DOE Joint Genome Institute"/>
            <person name="Mondo S.J."/>
            <person name="Dannebaum R.O."/>
            <person name="Kuo R.C."/>
            <person name="Labutti K."/>
            <person name="Haridas S."/>
            <person name="Kuo A."/>
            <person name="Salamov A."/>
            <person name="Ahrendt S.R."/>
            <person name="Lipzen A."/>
            <person name="Sullivan W."/>
            <person name="Andreopoulos W.B."/>
            <person name="Clum A."/>
            <person name="Lindquist E."/>
            <person name="Daum C."/>
            <person name="Ramamoorthy G.K."/>
            <person name="Gryganskyi A."/>
            <person name="Culley D."/>
            <person name="Magnuson J.K."/>
            <person name="James T.Y."/>
            <person name="O'Malley M.A."/>
            <person name="Stajich J.E."/>
            <person name="Spatafora J.W."/>
            <person name="Visel A."/>
            <person name="Grigoriev I.V."/>
        </authorList>
    </citation>
    <scope>NUCLEOTIDE SEQUENCE [LARGE SCALE GENOMIC DNA]</scope>
    <source>
        <strain evidence="3 4">CBS 129021</strain>
    </source>
</reference>
<gene>
    <name evidence="3" type="ORF">BCR38DRAFT_466825</name>
</gene>
<dbReference type="SUPFAM" id="SSF51735">
    <property type="entry name" value="NAD(P)-binding Rossmann-fold domains"/>
    <property type="match status" value="1"/>
</dbReference>
<evidence type="ECO:0000313" key="3">
    <source>
        <dbReference type="EMBL" id="ORY63579.1"/>
    </source>
</evidence>
<organism evidence="3 4">
    <name type="scientific">Pseudomassariella vexata</name>
    <dbReference type="NCBI Taxonomy" id="1141098"/>
    <lineage>
        <taxon>Eukaryota</taxon>
        <taxon>Fungi</taxon>
        <taxon>Dikarya</taxon>
        <taxon>Ascomycota</taxon>
        <taxon>Pezizomycotina</taxon>
        <taxon>Sordariomycetes</taxon>
        <taxon>Xylariomycetidae</taxon>
        <taxon>Amphisphaeriales</taxon>
        <taxon>Pseudomassariaceae</taxon>
        <taxon>Pseudomassariella</taxon>
    </lineage>
</organism>
<dbReference type="PRINTS" id="PR00081">
    <property type="entry name" value="GDHRDH"/>
</dbReference>
<evidence type="ECO:0000256" key="1">
    <source>
        <dbReference type="ARBA" id="ARBA00006484"/>
    </source>
</evidence>
<accession>A0A1Y2DWK6</accession>
<comment type="similarity">
    <text evidence="1">Belongs to the short-chain dehydrogenases/reductases (SDR) family.</text>
</comment>
<dbReference type="InterPro" id="IPR002347">
    <property type="entry name" value="SDR_fam"/>
</dbReference>
<keyword evidence="2" id="KW-0560">Oxidoreductase</keyword>